<evidence type="ECO:0000259" key="3">
    <source>
        <dbReference type="PROSITE" id="PS51459"/>
    </source>
</evidence>
<dbReference type="RefSeq" id="XP_060361656.1">
    <property type="nucleotide sequence ID" value="XM_060505811.1"/>
</dbReference>
<feature type="binding site" evidence="2">
    <location>
        <begin position="202"/>
        <end position="209"/>
    </location>
    <ligand>
        <name>ATP</name>
        <dbReference type="ChEBI" id="CHEBI:30616"/>
    </ligand>
</feature>
<feature type="active site" evidence="1">
    <location>
        <position position="198"/>
    </location>
</feature>
<evidence type="ECO:0000256" key="2">
    <source>
        <dbReference type="PIRSR" id="PIRSR640198-2"/>
    </source>
</evidence>
<feature type="domain" description="Fido" evidence="3">
    <location>
        <begin position="109"/>
        <end position="259"/>
    </location>
</feature>
<dbReference type="AlphaFoldDB" id="A0AAD8UHK3"/>
<dbReference type="InterPro" id="IPR036597">
    <property type="entry name" value="Fido-like_dom_sf"/>
</dbReference>
<keyword evidence="5" id="KW-1185">Reference proteome</keyword>
<protein>
    <submittedName>
        <fullName evidence="4">Fido domain-containing protein</fullName>
    </submittedName>
</protein>
<dbReference type="InterPro" id="IPR003812">
    <property type="entry name" value="Fido"/>
</dbReference>
<dbReference type="SUPFAM" id="SSF140931">
    <property type="entry name" value="Fic-like"/>
    <property type="match status" value="1"/>
</dbReference>
<evidence type="ECO:0000256" key="1">
    <source>
        <dbReference type="PIRSR" id="PIRSR640198-1"/>
    </source>
</evidence>
<reference evidence="4" key="1">
    <citation type="submission" date="2021-12" db="EMBL/GenBank/DDBJ databases">
        <title>Comparative genomics, transcriptomics and evolutionary studies reveal genomic signatures of adaptation to plant cell wall in hemibiotrophic fungi.</title>
        <authorList>
            <consortium name="DOE Joint Genome Institute"/>
            <person name="Baroncelli R."/>
            <person name="Diaz J.F."/>
            <person name="Benocci T."/>
            <person name="Peng M."/>
            <person name="Battaglia E."/>
            <person name="Haridas S."/>
            <person name="Andreopoulos W."/>
            <person name="Labutti K."/>
            <person name="Pangilinan J."/>
            <person name="Floch G.L."/>
            <person name="Makela M.R."/>
            <person name="Henrissat B."/>
            <person name="Grigoriev I.V."/>
            <person name="Crouch J.A."/>
            <person name="De Vries R.P."/>
            <person name="Sukno S.A."/>
            <person name="Thon M.R."/>
        </authorList>
    </citation>
    <scope>NUCLEOTIDE SEQUENCE</scope>
    <source>
        <strain evidence="4">CBS 112980</strain>
    </source>
</reference>
<dbReference type="EMBL" id="JAHMHS010000093">
    <property type="protein sequence ID" value="KAK1720145.1"/>
    <property type="molecule type" value="Genomic_DNA"/>
</dbReference>
<dbReference type="Gene3D" id="1.10.3290.10">
    <property type="entry name" value="Fido-like domain"/>
    <property type="match status" value="1"/>
</dbReference>
<feature type="non-terminal residue" evidence="4">
    <location>
        <position position="1"/>
    </location>
</feature>
<dbReference type="GO" id="GO:0005524">
    <property type="term" value="F:ATP binding"/>
    <property type="evidence" value="ECO:0007669"/>
    <property type="project" value="UniProtKB-KW"/>
</dbReference>
<comment type="caution">
    <text evidence="4">The sequence shown here is derived from an EMBL/GenBank/DDBJ whole genome shotgun (WGS) entry which is preliminary data.</text>
</comment>
<proteinExistence type="predicted"/>
<dbReference type="Pfam" id="PF02661">
    <property type="entry name" value="Fic"/>
    <property type="match status" value="1"/>
</dbReference>
<dbReference type="PANTHER" id="PTHR13504:SF38">
    <property type="entry name" value="FIDO DOMAIN-CONTAINING PROTEIN"/>
    <property type="match status" value="1"/>
</dbReference>
<evidence type="ECO:0000313" key="4">
    <source>
        <dbReference type="EMBL" id="KAK1720145.1"/>
    </source>
</evidence>
<name>A0AAD8UHK3_GLOAC</name>
<accession>A0AAD8UHK3</accession>
<dbReference type="Proteomes" id="UP001244207">
    <property type="component" value="Unassembled WGS sequence"/>
</dbReference>
<organism evidence="4 5">
    <name type="scientific">Glomerella acutata</name>
    <name type="common">Colletotrichum acutatum</name>
    <dbReference type="NCBI Taxonomy" id="27357"/>
    <lineage>
        <taxon>Eukaryota</taxon>
        <taxon>Fungi</taxon>
        <taxon>Dikarya</taxon>
        <taxon>Ascomycota</taxon>
        <taxon>Pezizomycotina</taxon>
        <taxon>Sordariomycetes</taxon>
        <taxon>Hypocreomycetidae</taxon>
        <taxon>Glomerellales</taxon>
        <taxon>Glomerellaceae</taxon>
        <taxon>Colletotrichum</taxon>
        <taxon>Colletotrichum acutatum species complex</taxon>
    </lineage>
</organism>
<dbReference type="InterPro" id="IPR040198">
    <property type="entry name" value="Fido_containing"/>
</dbReference>
<evidence type="ECO:0000313" key="5">
    <source>
        <dbReference type="Proteomes" id="UP001244207"/>
    </source>
</evidence>
<sequence length="278" mass="31863">ESKNGGDDIASFLLQQMAEAIYSSNVKSRKGLGLDITMKLCMMIFEGKAGVEHFTKTSYRTEEYQARLEALVRKDVPPGEHQVLRSWREVVQHAAAFQHIINQFVREGKPMTEQHQRHKRYTRQRSAGILSSREFGGIYRAEDVFVGTTRFIRPNKISEAMKSMILTLRQHLIASERSQLLDPSATAAQYCDRFVNIHPFRDGNGRMCRLILNAILIKYARIVVNVGEHGHDRDDYIQTARESREVGGHGGALATMVLKEATKSYRNIRNTLRHRHRE</sequence>
<dbReference type="PANTHER" id="PTHR13504">
    <property type="entry name" value="FIDO DOMAIN-CONTAINING PROTEIN DDB_G0283145"/>
    <property type="match status" value="1"/>
</dbReference>
<keyword evidence="2" id="KW-0547">Nucleotide-binding</keyword>
<dbReference type="PROSITE" id="PS51459">
    <property type="entry name" value="FIDO"/>
    <property type="match status" value="1"/>
</dbReference>
<gene>
    <name evidence="4" type="ORF">BDZ83DRAFT_584970</name>
</gene>
<dbReference type="GeneID" id="85389710"/>
<keyword evidence="2" id="KW-0067">ATP-binding</keyword>